<comment type="caution">
    <text evidence="2">The sequence shown here is derived from an EMBL/GenBank/DDBJ whole genome shotgun (WGS) entry which is preliminary data.</text>
</comment>
<dbReference type="Proteomes" id="UP000003374">
    <property type="component" value="Unassembled WGS sequence"/>
</dbReference>
<dbReference type="STRING" id="314278.NB231_16888"/>
<evidence type="ECO:0000313" key="2">
    <source>
        <dbReference type="EMBL" id="EAR23516.1"/>
    </source>
</evidence>
<proteinExistence type="predicted"/>
<dbReference type="Gene3D" id="3.40.50.720">
    <property type="entry name" value="NAD(P)-binding Rossmann-like Domain"/>
    <property type="match status" value="1"/>
</dbReference>
<accession>A4BMH8</accession>
<dbReference type="Pfam" id="PF01370">
    <property type="entry name" value="Epimerase"/>
    <property type="match status" value="1"/>
</dbReference>
<feature type="domain" description="NAD-dependent epimerase/dehydratase" evidence="1">
    <location>
        <begin position="2"/>
        <end position="207"/>
    </location>
</feature>
<dbReference type="InterPro" id="IPR001509">
    <property type="entry name" value="Epimerase_deHydtase"/>
</dbReference>
<dbReference type="GO" id="GO:0004029">
    <property type="term" value="F:aldehyde dehydrogenase (NAD+) activity"/>
    <property type="evidence" value="ECO:0007669"/>
    <property type="project" value="TreeGrafter"/>
</dbReference>
<dbReference type="HOGENOM" id="CLU_007383_6_1_6"/>
<dbReference type="GO" id="GO:0005737">
    <property type="term" value="C:cytoplasm"/>
    <property type="evidence" value="ECO:0007669"/>
    <property type="project" value="TreeGrafter"/>
</dbReference>
<gene>
    <name evidence="2" type="ORF">NB231_16888</name>
</gene>
<reference evidence="2 3" key="1">
    <citation type="submission" date="2006-02" db="EMBL/GenBank/DDBJ databases">
        <authorList>
            <person name="Waterbury J."/>
            <person name="Ferriera S."/>
            <person name="Johnson J."/>
            <person name="Kravitz S."/>
            <person name="Halpern A."/>
            <person name="Remington K."/>
            <person name="Beeson K."/>
            <person name="Tran B."/>
            <person name="Rogers Y.-H."/>
            <person name="Friedman R."/>
            <person name="Venter J.C."/>
        </authorList>
    </citation>
    <scope>NUCLEOTIDE SEQUENCE [LARGE SCALE GENOMIC DNA]</scope>
    <source>
        <strain evidence="2 3">Nb-231</strain>
    </source>
</reference>
<organism evidence="2 3">
    <name type="scientific">Nitrococcus mobilis Nb-231</name>
    <dbReference type="NCBI Taxonomy" id="314278"/>
    <lineage>
        <taxon>Bacteria</taxon>
        <taxon>Pseudomonadati</taxon>
        <taxon>Pseudomonadota</taxon>
        <taxon>Gammaproteobacteria</taxon>
        <taxon>Chromatiales</taxon>
        <taxon>Ectothiorhodospiraceae</taxon>
        <taxon>Nitrococcus</taxon>
    </lineage>
</organism>
<dbReference type="InterPro" id="IPR051783">
    <property type="entry name" value="NAD(P)-dependent_oxidoreduct"/>
</dbReference>
<evidence type="ECO:0000313" key="3">
    <source>
        <dbReference type="Proteomes" id="UP000003374"/>
    </source>
</evidence>
<dbReference type="PANTHER" id="PTHR48079:SF6">
    <property type="entry name" value="NAD(P)-BINDING DOMAIN-CONTAINING PROTEIN-RELATED"/>
    <property type="match status" value="1"/>
</dbReference>
<dbReference type="SUPFAM" id="SSF51735">
    <property type="entry name" value="NAD(P)-binding Rossmann-fold domains"/>
    <property type="match status" value="1"/>
</dbReference>
<name>A4BMH8_9GAMM</name>
<evidence type="ECO:0000259" key="1">
    <source>
        <dbReference type="Pfam" id="PF01370"/>
    </source>
</evidence>
<sequence>MLLERLAREGYQIVALTRQPIDLQIATVRAVGDLGTAEGLGEALEGVDVLIHLAARAHVMREHRSDAVALYRAVNVDGTVRLAEAAVGAGIKRIVFVSSIKVNGEQTTARPFTADDEPAPEDAYGLSKREAEAALWRIADKTGLEVTVIRPPLVYGPLVKGNLRRLVSFVQRGLPLPLGAVRNRRSLVSVYNLCDLLVRCVEHPAAAGQTFLASDGEDLSTPGLIREIAAALSRPARLWPVPVPVLRLAGRITGRLDEVDRLCGSLQVDIAKTCNVLDWHPPLSVREGFRRAMGRGIANS</sequence>
<dbReference type="PANTHER" id="PTHR48079">
    <property type="entry name" value="PROTEIN YEEZ"/>
    <property type="match status" value="1"/>
</dbReference>
<dbReference type="AlphaFoldDB" id="A4BMH8"/>
<dbReference type="eggNOG" id="COG0451">
    <property type="taxonomic scope" value="Bacteria"/>
</dbReference>
<keyword evidence="3" id="KW-1185">Reference proteome</keyword>
<dbReference type="EMBL" id="AAOF01000001">
    <property type="protein sequence ID" value="EAR23516.1"/>
    <property type="molecule type" value="Genomic_DNA"/>
</dbReference>
<protein>
    <submittedName>
        <fullName evidence="2">UDP-sugar epimerase</fullName>
    </submittedName>
</protein>
<dbReference type="InterPro" id="IPR036291">
    <property type="entry name" value="NAD(P)-bd_dom_sf"/>
</dbReference>